<dbReference type="AlphaFoldDB" id="A0AA35CN45"/>
<proteinExistence type="predicted"/>
<dbReference type="KEGG" id="cmic:caldi_32720"/>
<organism evidence="1 2">
    <name type="scientific">Caldinitratiruptor microaerophilus</name>
    <dbReference type="NCBI Taxonomy" id="671077"/>
    <lineage>
        <taxon>Bacteria</taxon>
        <taxon>Bacillati</taxon>
        <taxon>Bacillota</taxon>
        <taxon>Clostridia</taxon>
        <taxon>Eubacteriales</taxon>
        <taxon>Symbiobacteriaceae</taxon>
        <taxon>Caldinitratiruptor</taxon>
    </lineage>
</organism>
<name>A0AA35CN45_9FIRM</name>
<accession>A0AA35CN45</accession>
<sequence>MHGIPPLPPIEGAQACTVILDGITADVGETVAVVIRGDGVNGVFVGRLTAVAQNAISLLLTRPVGPIPAGTIVAILRDEIVAAARLGSWGHHSDP</sequence>
<protein>
    <submittedName>
        <fullName evidence="1">Uncharacterized protein</fullName>
    </submittedName>
</protein>
<dbReference type="Proteomes" id="UP001163687">
    <property type="component" value="Chromosome"/>
</dbReference>
<evidence type="ECO:0000313" key="1">
    <source>
        <dbReference type="EMBL" id="BDG62182.1"/>
    </source>
</evidence>
<dbReference type="RefSeq" id="WP_264842777.1">
    <property type="nucleotide sequence ID" value="NZ_AP025628.1"/>
</dbReference>
<gene>
    <name evidence="1" type="ORF">caldi_32720</name>
</gene>
<reference evidence="1" key="1">
    <citation type="submission" date="2022-03" db="EMBL/GenBank/DDBJ databases">
        <title>Complete genome sequence of Caldinitratiruptor microaerophilus.</title>
        <authorList>
            <person name="Mukaiyama R."/>
            <person name="Nishiyama T."/>
            <person name="Ueda K."/>
        </authorList>
    </citation>
    <scope>NUCLEOTIDE SEQUENCE</scope>
    <source>
        <strain evidence="1">JCM 16183</strain>
    </source>
</reference>
<dbReference type="EMBL" id="AP025628">
    <property type="protein sequence ID" value="BDG62182.1"/>
    <property type="molecule type" value="Genomic_DNA"/>
</dbReference>
<evidence type="ECO:0000313" key="2">
    <source>
        <dbReference type="Proteomes" id="UP001163687"/>
    </source>
</evidence>
<keyword evidence="2" id="KW-1185">Reference proteome</keyword>